<protein>
    <submittedName>
        <fullName evidence="2">Uncharacterized protein</fullName>
    </submittedName>
</protein>
<gene>
    <name evidence="2" type="ORF">BGAL_0058g00090</name>
</gene>
<organism evidence="2 3">
    <name type="scientific">Botrytis galanthina</name>
    <dbReference type="NCBI Taxonomy" id="278940"/>
    <lineage>
        <taxon>Eukaryota</taxon>
        <taxon>Fungi</taxon>
        <taxon>Dikarya</taxon>
        <taxon>Ascomycota</taxon>
        <taxon>Pezizomycotina</taxon>
        <taxon>Leotiomycetes</taxon>
        <taxon>Helotiales</taxon>
        <taxon>Sclerotiniaceae</taxon>
        <taxon>Botrytis</taxon>
    </lineage>
</organism>
<reference evidence="2 3" key="1">
    <citation type="submission" date="2017-12" db="EMBL/GenBank/DDBJ databases">
        <title>Comparative genomics of Botrytis spp.</title>
        <authorList>
            <person name="Valero-Jimenez C.A."/>
            <person name="Tapia P."/>
            <person name="Veloso J."/>
            <person name="Silva-Moreno E."/>
            <person name="Staats M."/>
            <person name="Valdes J.H."/>
            <person name="Van Kan J.A.L."/>
        </authorList>
    </citation>
    <scope>NUCLEOTIDE SEQUENCE [LARGE SCALE GENOMIC DNA]</scope>
    <source>
        <strain evidence="2 3">MUCL435</strain>
    </source>
</reference>
<dbReference type="PANTHER" id="PTHR34776">
    <property type="entry name" value="F17F16.3 PROTEIN"/>
    <property type="match status" value="1"/>
</dbReference>
<keyword evidence="3" id="KW-1185">Reference proteome</keyword>
<name>A0A4V4HVG3_9HELO</name>
<feature type="compositionally biased region" description="Basic and acidic residues" evidence="1">
    <location>
        <begin position="82"/>
        <end position="92"/>
    </location>
</feature>
<dbReference type="Proteomes" id="UP000308671">
    <property type="component" value="Unassembled WGS sequence"/>
</dbReference>
<dbReference type="EMBL" id="PQXL01000058">
    <property type="protein sequence ID" value="THV53136.1"/>
    <property type="molecule type" value="Genomic_DNA"/>
</dbReference>
<proteinExistence type="predicted"/>
<dbReference type="PANTHER" id="PTHR34776:SF1">
    <property type="entry name" value="F17F16.3 PROTEIN"/>
    <property type="match status" value="1"/>
</dbReference>
<sequence>MEDRQEPEAGSDNLSQTDILGHDVDYSRVKREFLRETSADTSESESHPRKKRKAQLEDFELGMQDGVAACSNNSSSTDNIDDITHSNADRSHKGSSNGIDTCLNRNEKPRCVLVCPEQDGTDDQEIENYYDGSCDVMNLTKDRSQLYEERIRQSTAGNDFILERGIIHFWRVEGKKDLAHFVLRRLPHFDWEIGKDPTLGYYEGPLLTLVEKRWPKNKGDKAMCVVEKRMLTMDELEDYMSTVTENPDRIATADGIYSIVDNGEGSHLAYHIASASRGKGSKSLSSLGVRVRGSFICWVKNPKACGTDVDKPRLYWKWLQEEFRGLLWTPLVQEHLVMEGTKILLIRGKSKNEKVKEDSLEEKLNDAEFAADFEKELIELDYAGLDIAPLEEDHPIFGIFEALIHDFSIQLYPWEWMRST</sequence>
<dbReference type="OrthoDB" id="3521347at2759"/>
<evidence type="ECO:0000256" key="1">
    <source>
        <dbReference type="SAM" id="MobiDB-lite"/>
    </source>
</evidence>
<feature type="region of interest" description="Disordered" evidence="1">
    <location>
        <begin position="1"/>
        <end position="25"/>
    </location>
</feature>
<feature type="region of interest" description="Disordered" evidence="1">
    <location>
        <begin position="69"/>
        <end position="101"/>
    </location>
</feature>
<evidence type="ECO:0000313" key="2">
    <source>
        <dbReference type="EMBL" id="THV53136.1"/>
    </source>
</evidence>
<accession>A0A4V4HVG3</accession>
<comment type="caution">
    <text evidence="2">The sequence shown here is derived from an EMBL/GenBank/DDBJ whole genome shotgun (WGS) entry which is preliminary data.</text>
</comment>
<dbReference type="AlphaFoldDB" id="A0A4V4HVG3"/>
<evidence type="ECO:0000313" key="3">
    <source>
        <dbReference type="Proteomes" id="UP000308671"/>
    </source>
</evidence>